<dbReference type="InterPro" id="IPR050406">
    <property type="entry name" value="FGGY_Carb_Kinase"/>
</dbReference>
<dbReference type="InterPro" id="IPR000577">
    <property type="entry name" value="Carb_kinase_FGGY"/>
</dbReference>
<organism evidence="5 6">
    <name type="scientific">Echinicola jeungdonensis</name>
    <dbReference type="NCBI Taxonomy" id="709343"/>
    <lineage>
        <taxon>Bacteria</taxon>
        <taxon>Pseudomonadati</taxon>
        <taxon>Bacteroidota</taxon>
        <taxon>Cytophagia</taxon>
        <taxon>Cytophagales</taxon>
        <taxon>Cyclobacteriaceae</taxon>
        <taxon>Echinicola</taxon>
    </lineage>
</organism>
<dbReference type="Pfam" id="PF00370">
    <property type="entry name" value="FGGY_N"/>
    <property type="match status" value="1"/>
</dbReference>
<dbReference type="InterPro" id="IPR043129">
    <property type="entry name" value="ATPase_NBD"/>
</dbReference>
<evidence type="ECO:0000256" key="2">
    <source>
        <dbReference type="ARBA" id="ARBA00022679"/>
    </source>
</evidence>
<comment type="similarity">
    <text evidence="1">Belongs to the FGGY kinase family.</text>
</comment>
<dbReference type="CDD" id="cd07809">
    <property type="entry name" value="ASKHA_NBD_FGGY_BaXK-like"/>
    <property type="match status" value="1"/>
</dbReference>
<keyword evidence="2 5" id="KW-0808">Transferase</keyword>
<keyword evidence="3" id="KW-0418">Kinase</keyword>
<evidence type="ECO:0000256" key="1">
    <source>
        <dbReference type="ARBA" id="ARBA00009156"/>
    </source>
</evidence>
<dbReference type="PANTHER" id="PTHR43095">
    <property type="entry name" value="SUGAR KINASE"/>
    <property type="match status" value="1"/>
</dbReference>
<evidence type="ECO:0000259" key="4">
    <source>
        <dbReference type="Pfam" id="PF00370"/>
    </source>
</evidence>
<evidence type="ECO:0000313" key="6">
    <source>
        <dbReference type="Proteomes" id="UP001589654"/>
    </source>
</evidence>
<sequence length="503" mass="55158">MRRLLIGYDIGSSSVKTTLLDADTGKVVAAEGQPKVEMPIHSPEKNWAEQDPMMWWKYLKETTRAVMDRGGVQRGELKGIGISYQMHGLVMVDEKQEVIRPAIIWCDSRAVDIGNQAFSGLGEEYCLSKLLNSPGNFTASKLKWVKENEPENYSKIHKIMLPGDFIAMKLTGEILTSETGLSEGVFWDFSKNAVSEDLLNYYGIDKRLLADAVPSFSEQGKVSASAAEELGMETGVPVTYRGGDQPNNALSLNVLEAGELATTAGTSGTVYGVSDQVVYDPKSRVNTFLHVNHQTDNPRYGVLLCVNGTGILNSWLKRLLGGESIGYEQMNDWASEVPVGAEGLSFIPFGNGAERIMENKSVDAHLNGLNLLKHGRGHVLRAGQEGIVSALTYGFNIMKDMGLNLNLVKAGKANMFLSPLFREAFVNMNEVNLELYDTDGAQGAARGAGIGAGIYANPKEAFSGLEKLAFFEPDAKLVQQYKEVYQRWESYLAKFISQEVPQV</sequence>
<dbReference type="Gene3D" id="3.30.420.40">
    <property type="match status" value="2"/>
</dbReference>
<dbReference type="PANTHER" id="PTHR43095:SF5">
    <property type="entry name" value="XYLULOSE KINASE"/>
    <property type="match status" value="1"/>
</dbReference>
<dbReference type="EMBL" id="JBHMEW010000047">
    <property type="protein sequence ID" value="MFB9211374.1"/>
    <property type="molecule type" value="Genomic_DNA"/>
</dbReference>
<name>A0ABV5J3G7_9BACT</name>
<evidence type="ECO:0000256" key="3">
    <source>
        <dbReference type="ARBA" id="ARBA00022777"/>
    </source>
</evidence>
<feature type="domain" description="Carbohydrate kinase FGGY N-terminal" evidence="4">
    <location>
        <begin position="5"/>
        <end position="247"/>
    </location>
</feature>
<reference evidence="5 6" key="1">
    <citation type="submission" date="2024-09" db="EMBL/GenBank/DDBJ databases">
        <authorList>
            <person name="Sun Q."/>
            <person name="Mori K."/>
        </authorList>
    </citation>
    <scope>NUCLEOTIDE SEQUENCE [LARGE SCALE GENOMIC DNA]</scope>
    <source>
        <strain evidence="5 6">CECT 7682</strain>
    </source>
</reference>
<protein>
    <submittedName>
        <fullName evidence="5">Xylulokinase</fullName>
        <ecNumber evidence="5">2.7.1.17</ecNumber>
    </submittedName>
</protein>
<accession>A0ABV5J3G7</accession>
<dbReference type="InterPro" id="IPR018484">
    <property type="entry name" value="FGGY_N"/>
</dbReference>
<dbReference type="Proteomes" id="UP001589654">
    <property type="component" value="Unassembled WGS sequence"/>
</dbReference>
<comment type="caution">
    <text evidence="5">The sequence shown here is derived from an EMBL/GenBank/DDBJ whole genome shotgun (WGS) entry which is preliminary data.</text>
</comment>
<evidence type="ECO:0000313" key="5">
    <source>
        <dbReference type="EMBL" id="MFB9211374.1"/>
    </source>
</evidence>
<keyword evidence="6" id="KW-1185">Reference proteome</keyword>
<dbReference type="PIRSF" id="PIRSF000538">
    <property type="entry name" value="GlpK"/>
    <property type="match status" value="1"/>
</dbReference>
<dbReference type="SUPFAM" id="SSF53067">
    <property type="entry name" value="Actin-like ATPase domain"/>
    <property type="match status" value="2"/>
</dbReference>
<dbReference type="RefSeq" id="WP_290248063.1">
    <property type="nucleotide sequence ID" value="NZ_JAUFQT010000001.1"/>
</dbReference>
<proteinExistence type="inferred from homology"/>
<dbReference type="EC" id="2.7.1.17" evidence="5"/>
<dbReference type="GO" id="GO:0004856">
    <property type="term" value="F:D-xylulokinase activity"/>
    <property type="evidence" value="ECO:0007669"/>
    <property type="project" value="UniProtKB-EC"/>
</dbReference>
<gene>
    <name evidence="5" type="ORF">ACFFUR_06125</name>
</gene>